<name>A0A9X2E9T3_9NOCA</name>
<dbReference type="AlphaFoldDB" id="A0A9X2E9T3"/>
<dbReference type="EMBL" id="JAMRXG010000009">
    <property type="protein sequence ID" value="MCM6776255.1"/>
    <property type="molecule type" value="Genomic_DNA"/>
</dbReference>
<evidence type="ECO:0000313" key="3">
    <source>
        <dbReference type="Proteomes" id="UP001139157"/>
    </source>
</evidence>
<protein>
    <submittedName>
        <fullName evidence="2">Uncharacterized protein</fullName>
    </submittedName>
</protein>
<accession>A0A9X2E9T3</accession>
<comment type="caution">
    <text evidence="2">The sequence shown here is derived from an EMBL/GenBank/DDBJ whole genome shotgun (WGS) entry which is preliminary data.</text>
</comment>
<sequence>MRIRSIKPEFWRSDDIDRLTWHERLVFIGLWSYVDDNGVGLDKLAAICADLFAADVEREPRETFERVAEALSTFAERGLIERYTVEGKAFLYVTGWGRHQRVDKPNRARYPLPTSQDGEPRESSRHPRETVARSSRPEQRNRGTEENSSSKSSSSAKPPKQDEPIREDVEALCLRLQELVVANGNRKPTITEKWRTEARLLLDRDGIELNRAMALIDWCQADPFWKSNVMSMPKFREKYDQLRSKAIEEHNRRTAAASVEGAATAKARGWMDVANEFDGAVTALDPYQQKAIQQ</sequence>
<feature type="compositionally biased region" description="Basic and acidic residues" evidence="1">
    <location>
        <begin position="118"/>
        <end position="145"/>
    </location>
</feature>
<keyword evidence="3" id="KW-1185">Reference proteome</keyword>
<dbReference type="RefSeq" id="WP_251914554.1">
    <property type="nucleotide sequence ID" value="NZ_JAMRXG010000009.1"/>
</dbReference>
<feature type="region of interest" description="Disordered" evidence="1">
    <location>
        <begin position="104"/>
        <end position="164"/>
    </location>
</feature>
<evidence type="ECO:0000256" key="1">
    <source>
        <dbReference type="SAM" id="MobiDB-lite"/>
    </source>
</evidence>
<evidence type="ECO:0000313" key="2">
    <source>
        <dbReference type="EMBL" id="MCM6776255.1"/>
    </source>
</evidence>
<proteinExistence type="predicted"/>
<dbReference type="Proteomes" id="UP001139157">
    <property type="component" value="Unassembled WGS sequence"/>
</dbReference>
<gene>
    <name evidence="2" type="ORF">NDR86_22475</name>
</gene>
<organism evidence="2 3">
    <name type="scientific">Nocardia pulmonis</name>
    <dbReference type="NCBI Taxonomy" id="2951408"/>
    <lineage>
        <taxon>Bacteria</taxon>
        <taxon>Bacillati</taxon>
        <taxon>Actinomycetota</taxon>
        <taxon>Actinomycetes</taxon>
        <taxon>Mycobacteriales</taxon>
        <taxon>Nocardiaceae</taxon>
        <taxon>Nocardia</taxon>
    </lineage>
</organism>
<reference evidence="2" key="1">
    <citation type="submission" date="2022-06" db="EMBL/GenBank/DDBJ databases">
        <title>Novel species in genus nocardia.</title>
        <authorList>
            <person name="Li F."/>
        </authorList>
    </citation>
    <scope>NUCLEOTIDE SEQUENCE</scope>
    <source>
        <strain evidence="2">CDC141</strain>
    </source>
</reference>